<sequence length="54" mass="6162">MNTQYSRVGRTYPKMDSTLIAGKPNRDCNSFSITEENRTVQTQTDSTVSRFLSK</sequence>
<organism evidence="2 3">
    <name type="scientific">Flavobacterium degerlachei</name>
    <dbReference type="NCBI Taxonomy" id="229203"/>
    <lineage>
        <taxon>Bacteria</taxon>
        <taxon>Pseudomonadati</taxon>
        <taxon>Bacteroidota</taxon>
        <taxon>Flavobacteriia</taxon>
        <taxon>Flavobacteriales</taxon>
        <taxon>Flavobacteriaceae</taxon>
        <taxon>Flavobacterium</taxon>
    </lineage>
</organism>
<dbReference type="Proteomes" id="UP000198569">
    <property type="component" value="Unassembled WGS sequence"/>
</dbReference>
<dbReference type="RefSeq" id="WP_175513998.1">
    <property type="nucleotide sequence ID" value="NZ_FNMV01000009.1"/>
</dbReference>
<dbReference type="EMBL" id="FNMV01000009">
    <property type="protein sequence ID" value="SDX38348.1"/>
    <property type="molecule type" value="Genomic_DNA"/>
</dbReference>
<evidence type="ECO:0000313" key="2">
    <source>
        <dbReference type="EMBL" id="SDX38348.1"/>
    </source>
</evidence>
<name>A0A1H3B9I7_9FLAO</name>
<keyword evidence="3" id="KW-1185">Reference proteome</keyword>
<evidence type="ECO:0000256" key="1">
    <source>
        <dbReference type="SAM" id="MobiDB-lite"/>
    </source>
</evidence>
<accession>A0A1H3B9I7</accession>
<gene>
    <name evidence="2" type="ORF">SAMN05444338_109188</name>
</gene>
<evidence type="ECO:0000313" key="3">
    <source>
        <dbReference type="Proteomes" id="UP000198569"/>
    </source>
</evidence>
<dbReference type="AlphaFoldDB" id="A0A1H3B9I7"/>
<reference evidence="3" key="1">
    <citation type="submission" date="2016-10" db="EMBL/GenBank/DDBJ databases">
        <authorList>
            <person name="Varghese N."/>
            <person name="Submissions S."/>
        </authorList>
    </citation>
    <scope>NUCLEOTIDE SEQUENCE [LARGE SCALE GENOMIC DNA]</scope>
    <source>
        <strain evidence="3">DSM 15718</strain>
    </source>
</reference>
<protein>
    <submittedName>
        <fullName evidence="2">Uncharacterized protein</fullName>
    </submittedName>
</protein>
<proteinExistence type="predicted"/>
<feature type="region of interest" description="Disordered" evidence="1">
    <location>
        <begin position="35"/>
        <end position="54"/>
    </location>
</feature>